<evidence type="ECO:0008006" key="4">
    <source>
        <dbReference type="Google" id="ProtNLM"/>
    </source>
</evidence>
<accession>A0A835LT25</accession>
<dbReference type="InterPro" id="IPR053217">
    <property type="entry name" value="ACC_Biotin_Carrier"/>
</dbReference>
<dbReference type="EMBL" id="JADFTS010000005">
    <property type="protein sequence ID" value="KAF9607118.1"/>
    <property type="molecule type" value="Genomic_DNA"/>
</dbReference>
<proteinExistence type="predicted"/>
<keyword evidence="3" id="KW-1185">Reference proteome</keyword>
<sequence>MKTDNPILLQVKCSGNYSRYSARVVYEGSLKSGKEVAIKRFKPTTVPSKPVAESAPTSSQPSPPKETISPFKYVSPEKSSKLASLEASGSNGYVLVSSPTVGSIQIGRTVKGKKQPPVCKVGDVIKEGQIIGYLDQFGTKLPVKSDVAREVLKLLFSDGEAIGYGDPLLAVLPSFHGIKD</sequence>
<dbReference type="PANTHER" id="PTHR47597:SF2">
    <property type="entry name" value="LIPOYL-BINDING DOMAIN-CONTAINING PROTEIN"/>
    <property type="match status" value="1"/>
</dbReference>
<evidence type="ECO:0000256" key="1">
    <source>
        <dbReference type="SAM" id="MobiDB-lite"/>
    </source>
</evidence>
<organism evidence="2 3">
    <name type="scientific">Coptis chinensis</name>
    <dbReference type="NCBI Taxonomy" id="261450"/>
    <lineage>
        <taxon>Eukaryota</taxon>
        <taxon>Viridiplantae</taxon>
        <taxon>Streptophyta</taxon>
        <taxon>Embryophyta</taxon>
        <taxon>Tracheophyta</taxon>
        <taxon>Spermatophyta</taxon>
        <taxon>Magnoliopsida</taxon>
        <taxon>Ranunculales</taxon>
        <taxon>Ranunculaceae</taxon>
        <taxon>Coptidoideae</taxon>
        <taxon>Coptis</taxon>
    </lineage>
</organism>
<gene>
    <name evidence="2" type="ORF">IFM89_032234</name>
</gene>
<dbReference type="Proteomes" id="UP000631114">
    <property type="component" value="Unassembled WGS sequence"/>
</dbReference>
<dbReference type="AlphaFoldDB" id="A0A835LT25"/>
<comment type="caution">
    <text evidence="2">The sequence shown here is derived from an EMBL/GenBank/DDBJ whole genome shotgun (WGS) entry which is preliminary data.</text>
</comment>
<feature type="region of interest" description="Disordered" evidence="1">
    <location>
        <begin position="46"/>
        <end position="68"/>
    </location>
</feature>
<evidence type="ECO:0000313" key="2">
    <source>
        <dbReference type="EMBL" id="KAF9607118.1"/>
    </source>
</evidence>
<dbReference type="OrthoDB" id="529457at2759"/>
<reference evidence="2 3" key="1">
    <citation type="submission" date="2020-10" db="EMBL/GenBank/DDBJ databases">
        <title>The Coptis chinensis genome and diversification of protoberbering-type alkaloids.</title>
        <authorList>
            <person name="Wang B."/>
            <person name="Shu S."/>
            <person name="Song C."/>
            <person name="Liu Y."/>
        </authorList>
    </citation>
    <scope>NUCLEOTIDE SEQUENCE [LARGE SCALE GENOMIC DNA]</scope>
    <source>
        <strain evidence="2">HL-2020</strain>
        <tissue evidence="2">Leaf</tissue>
    </source>
</reference>
<protein>
    <recommendedName>
        <fullName evidence="4">Biotin carboxyl carrier protein</fullName>
    </recommendedName>
</protein>
<name>A0A835LT25_9MAGN</name>
<dbReference type="SUPFAM" id="SSF51230">
    <property type="entry name" value="Single hybrid motif"/>
    <property type="match status" value="1"/>
</dbReference>
<dbReference type="InterPro" id="IPR011053">
    <property type="entry name" value="Single_hybrid_motif"/>
</dbReference>
<dbReference type="Gene3D" id="2.40.50.100">
    <property type="match status" value="1"/>
</dbReference>
<dbReference type="PANTHER" id="PTHR47597">
    <property type="entry name" value="IS A MEMBER OF THE PF|00364 BIOTIN-REQUIRING ENZYMES FAMILY-RELATED"/>
    <property type="match status" value="1"/>
</dbReference>
<evidence type="ECO:0000313" key="3">
    <source>
        <dbReference type="Proteomes" id="UP000631114"/>
    </source>
</evidence>